<comment type="caution">
    <text evidence="2">The sequence shown here is derived from an EMBL/GenBank/DDBJ whole genome shotgun (WGS) entry which is preliminary data.</text>
</comment>
<evidence type="ECO:0000313" key="2">
    <source>
        <dbReference type="EMBL" id="RKG98925.1"/>
    </source>
</evidence>
<organism evidence="2 3">
    <name type="scientific">Corallococcus carmarthensis</name>
    <dbReference type="NCBI Taxonomy" id="2316728"/>
    <lineage>
        <taxon>Bacteria</taxon>
        <taxon>Pseudomonadati</taxon>
        <taxon>Myxococcota</taxon>
        <taxon>Myxococcia</taxon>
        <taxon>Myxococcales</taxon>
        <taxon>Cystobacterineae</taxon>
        <taxon>Myxococcaceae</taxon>
        <taxon>Corallococcus</taxon>
    </lineage>
</organism>
<evidence type="ECO:0000256" key="1">
    <source>
        <dbReference type="SAM" id="SignalP"/>
    </source>
</evidence>
<keyword evidence="1" id="KW-0732">Signal</keyword>
<evidence type="ECO:0000313" key="3">
    <source>
        <dbReference type="Proteomes" id="UP000268313"/>
    </source>
</evidence>
<dbReference type="RefSeq" id="WP_120605647.1">
    <property type="nucleotide sequence ID" value="NZ_RAWE01000128.1"/>
</dbReference>
<feature type="chain" id="PRO_5017265374" evidence="1">
    <location>
        <begin position="23"/>
        <end position="120"/>
    </location>
</feature>
<dbReference type="OrthoDB" id="5383348at2"/>
<accession>A0A3A8JUQ3</accession>
<protein>
    <submittedName>
        <fullName evidence="2">Uncharacterized protein</fullName>
    </submittedName>
</protein>
<keyword evidence="3" id="KW-1185">Reference proteome</keyword>
<sequence>MSPLRALALLATLSLAPSTAGAKTPPEQPVPGVTYVFASVDAYTVDLASFDVTGTLVGESTPRTFSFWAGGTSDSASNSVEASRCDRLALIAMTRPGRYLFSWNEGNGYTSLPKCTLTRQ</sequence>
<dbReference type="EMBL" id="RAWE01000128">
    <property type="protein sequence ID" value="RKG98925.1"/>
    <property type="molecule type" value="Genomic_DNA"/>
</dbReference>
<dbReference type="AlphaFoldDB" id="A0A3A8JUQ3"/>
<feature type="signal peptide" evidence="1">
    <location>
        <begin position="1"/>
        <end position="22"/>
    </location>
</feature>
<dbReference type="Proteomes" id="UP000268313">
    <property type="component" value="Unassembled WGS sequence"/>
</dbReference>
<name>A0A3A8JUQ3_9BACT</name>
<gene>
    <name evidence="2" type="ORF">D7X32_28130</name>
</gene>
<reference evidence="3" key="1">
    <citation type="submission" date="2018-09" db="EMBL/GenBank/DDBJ databases">
        <authorList>
            <person name="Livingstone P.G."/>
            <person name="Whitworth D.E."/>
        </authorList>
    </citation>
    <scope>NUCLEOTIDE SEQUENCE [LARGE SCALE GENOMIC DNA]</scope>
    <source>
        <strain evidence="3">CA043D</strain>
    </source>
</reference>
<proteinExistence type="predicted"/>